<comment type="similarity">
    <text evidence="1">Belongs to the cytidine and deoxycytidylate deaminase family. ADAT2 subfamily.</text>
</comment>
<comment type="cofactor">
    <cofactor evidence="8">
        <name>Zn(2+)</name>
        <dbReference type="ChEBI" id="CHEBI:29105"/>
    </cofactor>
    <text evidence="8">Binds 1 zinc ion per subunit.</text>
</comment>
<accession>F8ACC9</accession>
<evidence type="ECO:0000256" key="2">
    <source>
        <dbReference type="ARBA" id="ARBA00011738"/>
    </source>
</evidence>
<evidence type="ECO:0000256" key="6">
    <source>
        <dbReference type="ARBA" id="ARBA00022833"/>
    </source>
</evidence>
<reference evidence="10 11" key="2">
    <citation type="journal article" date="2012" name="Stand. Genomic Sci.">
        <title>Complete genome sequence of the thermophilic sulfate-reducing ocean bacterium Thermodesulfatator indicus type strain (CIR29812(T)).</title>
        <authorList>
            <person name="Anderson I."/>
            <person name="Saunders E."/>
            <person name="Lapidus A."/>
            <person name="Nolan M."/>
            <person name="Lucas S."/>
            <person name="Tice H."/>
            <person name="Del Rio T.G."/>
            <person name="Cheng J.F."/>
            <person name="Han C."/>
            <person name="Tapia R."/>
            <person name="Goodwin L.A."/>
            <person name="Pitluck S."/>
            <person name="Liolios K."/>
            <person name="Mavromatis K."/>
            <person name="Pagani I."/>
            <person name="Ivanova N."/>
            <person name="Mikhailova N."/>
            <person name="Pati A."/>
            <person name="Chen A."/>
            <person name="Palaniappan K."/>
            <person name="Land M."/>
            <person name="Hauser L."/>
            <person name="Jeffries C.D."/>
            <person name="Chang Y.J."/>
            <person name="Brambilla E.M."/>
            <person name="Rohde M."/>
            <person name="Spring S."/>
            <person name="Goker M."/>
            <person name="Detter J.C."/>
            <person name="Woyke T."/>
            <person name="Bristow J."/>
            <person name="Eisen J.A."/>
            <person name="Markowitz V."/>
            <person name="Hugenholtz P."/>
            <person name="Kyrpides N.C."/>
            <person name="Klenk H.P."/>
        </authorList>
    </citation>
    <scope>NUCLEOTIDE SEQUENCE [LARGE SCALE GENOMIC DNA]</scope>
    <source>
        <strain evidence="11">DSM 15286 / JCM 11887 / CIR29812</strain>
    </source>
</reference>
<dbReference type="PROSITE" id="PS51747">
    <property type="entry name" value="CYT_DCMP_DEAMINASES_2"/>
    <property type="match status" value="1"/>
</dbReference>
<dbReference type="GO" id="GO:0008270">
    <property type="term" value="F:zinc ion binding"/>
    <property type="evidence" value="ECO:0007669"/>
    <property type="project" value="UniProtKB-UniRule"/>
</dbReference>
<dbReference type="KEGG" id="tid:Thein_1912"/>
<feature type="binding site" evidence="8">
    <location>
        <position position="84"/>
    </location>
    <ligand>
        <name>Zn(2+)</name>
        <dbReference type="ChEBI" id="CHEBI:29105"/>
        <note>catalytic</note>
    </ligand>
</feature>
<dbReference type="InterPro" id="IPR016193">
    <property type="entry name" value="Cytidine_deaminase-like"/>
</dbReference>
<keyword evidence="5 8" id="KW-0378">Hydrolase</keyword>
<proteinExistence type="inferred from homology"/>
<dbReference type="HAMAP" id="MF_00972">
    <property type="entry name" value="tRNA_aden_deaminase"/>
    <property type="match status" value="1"/>
</dbReference>
<comment type="function">
    <text evidence="8">Catalyzes the deamination of adenosine to inosine at the wobble position 34 of tRNA(Arg2).</text>
</comment>
<dbReference type="PANTHER" id="PTHR11079:SF202">
    <property type="entry name" value="TRNA-SPECIFIC ADENOSINE DEAMINASE"/>
    <property type="match status" value="1"/>
</dbReference>
<gene>
    <name evidence="8" type="primary">tadA</name>
    <name evidence="10" type="ordered locus">Thein_1912</name>
</gene>
<dbReference type="GO" id="GO:0002100">
    <property type="term" value="P:tRNA wobble adenosine to inosine editing"/>
    <property type="evidence" value="ECO:0007669"/>
    <property type="project" value="UniProtKB-UniRule"/>
</dbReference>
<reference evidence="11" key="1">
    <citation type="submission" date="2011-04" db="EMBL/GenBank/DDBJ databases">
        <title>The complete genome of Thermodesulfatator indicus DSM 15286.</title>
        <authorList>
            <person name="Lucas S."/>
            <person name="Copeland A."/>
            <person name="Lapidus A."/>
            <person name="Bruce D."/>
            <person name="Goodwin L."/>
            <person name="Pitluck S."/>
            <person name="Peters L."/>
            <person name="Kyrpides N."/>
            <person name="Mavromatis K."/>
            <person name="Pagani I."/>
            <person name="Ivanova N."/>
            <person name="Saunders L."/>
            <person name="Detter J.C."/>
            <person name="Tapia R."/>
            <person name="Han C."/>
            <person name="Land M."/>
            <person name="Hauser L."/>
            <person name="Markowitz V."/>
            <person name="Cheng J.-F."/>
            <person name="Hugenholtz P."/>
            <person name="Woyke T."/>
            <person name="Wu D."/>
            <person name="Spring S."/>
            <person name="Schroeder M."/>
            <person name="Brambilla E."/>
            <person name="Klenk H.-P."/>
            <person name="Eisen J.A."/>
        </authorList>
    </citation>
    <scope>NUCLEOTIDE SEQUENCE [LARGE SCALE GENOMIC DNA]</scope>
    <source>
        <strain evidence="11">DSM 15286 / JCM 11887 / CIR29812</strain>
    </source>
</reference>
<feature type="binding site" evidence="8">
    <location>
        <position position="54"/>
    </location>
    <ligand>
        <name>Zn(2+)</name>
        <dbReference type="ChEBI" id="CHEBI:29105"/>
        <note>catalytic</note>
    </ligand>
</feature>
<keyword evidence="4 8" id="KW-0479">Metal-binding</keyword>
<evidence type="ECO:0000256" key="4">
    <source>
        <dbReference type="ARBA" id="ARBA00022723"/>
    </source>
</evidence>
<name>F8ACC9_THEID</name>
<dbReference type="InParanoid" id="F8ACC9"/>
<dbReference type="SUPFAM" id="SSF53927">
    <property type="entry name" value="Cytidine deaminase-like"/>
    <property type="match status" value="1"/>
</dbReference>
<dbReference type="FunFam" id="3.40.140.10:FF:000005">
    <property type="entry name" value="tRNA-specific adenosine deaminase"/>
    <property type="match status" value="1"/>
</dbReference>
<comment type="subunit">
    <text evidence="2 8">Homodimer.</text>
</comment>
<evidence type="ECO:0000256" key="7">
    <source>
        <dbReference type="ARBA" id="ARBA00048045"/>
    </source>
</evidence>
<dbReference type="EMBL" id="CP002683">
    <property type="protein sequence ID" value="AEH45767.1"/>
    <property type="molecule type" value="Genomic_DNA"/>
</dbReference>
<evidence type="ECO:0000256" key="5">
    <source>
        <dbReference type="ARBA" id="ARBA00022801"/>
    </source>
</evidence>
<keyword evidence="11" id="KW-1185">Reference proteome</keyword>
<dbReference type="EC" id="3.5.4.33" evidence="8"/>
<dbReference type="eggNOG" id="COG0590">
    <property type="taxonomic scope" value="Bacteria"/>
</dbReference>
<feature type="domain" description="CMP/dCMP-type deaminase" evidence="9">
    <location>
        <begin position="2"/>
        <end position="130"/>
    </location>
</feature>
<dbReference type="InterPro" id="IPR058535">
    <property type="entry name" value="MafB19-deam"/>
</dbReference>
<dbReference type="Gene3D" id="3.40.140.10">
    <property type="entry name" value="Cytidine Deaminase, domain 2"/>
    <property type="match status" value="1"/>
</dbReference>
<evidence type="ECO:0000259" key="9">
    <source>
        <dbReference type="PROSITE" id="PS51747"/>
    </source>
</evidence>
<dbReference type="FunCoup" id="F8ACC9">
    <property type="interactions" value="303"/>
</dbReference>
<evidence type="ECO:0000256" key="1">
    <source>
        <dbReference type="ARBA" id="ARBA00010669"/>
    </source>
</evidence>
<dbReference type="AlphaFoldDB" id="F8ACC9"/>
<dbReference type="CDD" id="cd01285">
    <property type="entry name" value="nucleoside_deaminase"/>
    <property type="match status" value="1"/>
</dbReference>
<protein>
    <recommendedName>
        <fullName evidence="8">tRNA-specific adenosine deaminase</fullName>
        <ecNumber evidence="8">3.5.4.33</ecNumber>
    </recommendedName>
</protein>
<evidence type="ECO:0000313" key="10">
    <source>
        <dbReference type="EMBL" id="AEH45767.1"/>
    </source>
</evidence>
<dbReference type="InterPro" id="IPR028883">
    <property type="entry name" value="tRNA_aden_deaminase"/>
</dbReference>
<dbReference type="Pfam" id="PF14437">
    <property type="entry name" value="MafB19-deam"/>
    <property type="match status" value="1"/>
</dbReference>
<dbReference type="PROSITE" id="PS00903">
    <property type="entry name" value="CYT_DCMP_DEAMINASES_1"/>
    <property type="match status" value="1"/>
</dbReference>
<comment type="catalytic activity">
    <reaction evidence="7 8">
        <text>adenosine(34) in tRNA + H2O + H(+) = inosine(34) in tRNA + NH4(+)</text>
        <dbReference type="Rhea" id="RHEA:43168"/>
        <dbReference type="Rhea" id="RHEA-COMP:10373"/>
        <dbReference type="Rhea" id="RHEA-COMP:10374"/>
        <dbReference type="ChEBI" id="CHEBI:15377"/>
        <dbReference type="ChEBI" id="CHEBI:15378"/>
        <dbReference type="ChEBI" id="CHEBI:28938"/>
        <dbReference type="ChEBI" id="CHEBI:74411"/>
        <dbReference type="ChEBI" id="CHEBI:82852"/>
        <dbReference type="EC" id="3.5.4.33"/>
    </reaction>
</comment>
<keyword evidence="6 8" id="KW-0862">Zinc</keyword>
<dbReference type="PaxDb" id="667014-Thein_1912"/>
<dbReference type="PANTHER" id="PTHR11079">
    <property type="entry name" value="CYTOSINE DEAMINASE FAMILY MEMBER"/>
    <property type="match status" value="1"/>
</dbReference>
<organism evidence="10 11">
    <name type="scientific">Thermodesulfatator indicus (strain DSM 15286 / JCM 11887 / CIR29812)</name>
    <dbReference type="NCBI Taxonomy" id="667014"/>
    <lineage>
        <taxon>Bacteria</taxon>
        <taxon>Pseudomonadati</taxon>
        <taxon>Thermodesulfobacteriota</taxon>
        <taxon>Thermodesulfobacteria</taxon>
        <taxon>Thermodesulfobacteriales</taxon>
        <taxon>Thermodesulfatatoraceae</taxon>
        <taxon>Thermodesulfatator</taxon>
    </lineage>
</organism>
<dbReference type="NCBIfam" id="NF008113">
    <property type="entry name" value="PRK10860.1"/>
    <property type="match status" value="1"/>
</dbReference>
<dbReference type="GO" id="GO:0052717">
    <property type="term" value="F:tRNA-specific adenosine-34 deaminase activity"/>
    <property type="evidence" value="ECO:0007669"/>
    <property type="project" value="UniProtKB-UniRule"/>
</dbReference>
<evidence type="ECO:0000313" key="11">
    <source>
        <dbReference type="Proteomes" id="UP000006793"/>
    </source>
</evidence>
<evidence type="ECO:0000256" key="8">
    <source>
        <dbReference type="HAMAP-Rule" id="MF_00972"/>
    </source>
</evidence>
<dbReference type="HOGENOM" id="CLU_025810_3_2_0"/>
<dbReference type="STRING" id="667014.Thein_1912"/>
<dbReference type="InterPro" id="IPR002125">
    <property type="entry name" value="CMP_dCMP_dom"/>
</dbReference>
<evidence type="ECO:0000256" key="3">
    <source>
        <dbReference type="ARBA" id="ARBA00022694"/>
    </source>
</evidence>
<dbReference type="InterPro" id="IPR016192">
    <property type="entry name" value="APOBEC/CMP_deaminase_Zn-bd"/>
</dbReference>
<feature type="binding site" evidence="8">
    <location>
        <position position="87"/>
    </location>
    <ligand>
        <name>Zn(2+)</name>
        <dbReference type="ChEBI" id="CHEBI:29105"/>
        <note>catalytic</note>
    </ligand>
</feature>
<feature type="active site" description="Proton donor" evidence="8">
    <location>
        <position position="56"/>
    </location>
</feature>
<dbReference type="Proteomes" id="UP000006793">
    <property type="component" value="Chromosome"/>
</dbReference>
<sequence length="164" mass="17697">MDADIKFMKMALEEASLAAEDEEVPVGAVLVSEKGEILAKAHNKPISLCDPTAHAEILVLREASRKIGNYRLLGTTLYVTLEPCPMCAGALVYARVKRLVFGAFDPKAGACGSVYNIVNDARLNHRLEVLGGVLADEALALLKSFFKKKRRGARVVEGGGLESR</sequence>
<keyword evidence="3 8" id="KW-0819">tRNA processing</keyword>